<dbReference type="PANTHER" id="PTHR16231">
    <property type="entry name" value="COMM DOMAIN-CONTAINING PROTEIN 4-8 FAMILY MEMBER"/>
    <property type="match status" value="1"/>
</dbReference>
<protein>
    <recommendedName>
        <fullName evidence="3">COMM domain-containing protein</fullName>
    </recommendedName>
</protein>
<dbReference type="EMBL" id="GEDC01015793">
    <property type="protein sequence ID" value="JAS21505.1"/>
    <property type="molecule type" value="Transcribed_RNA"/>
</dbReference>
<evidence type="ECO:0000313" key="2">
    <source>
        <dbReference type="EMBL" id="JAS28965.1"/>
    </source>
</evidence>
<evidence type="ECO:0008006" key="3">
    <source>
        <dbReference type="Google" id="ProtNLM"/>
    </source>
</evidence>
<dbReference type="InterPro" id="IPR047155">
    <property type="entry name" value="COMMD4/6/7/8"/>
</dbReference>
<gene>
    <name evidence="2" type="ORF">g.11862</name>
    <name evidence="1" type="ORF">g.11863</name>
</gene>
<dbReference type="AlphaFoldDB" id="A0A1B6DTJ0"/>
<organism evidence="2">
    <name type="scientific">Clastoptera arizonana</name>
    <name type="common">Arizona spittle bug</name>
    <dbReference type="NCBI Taxonomy" id="38151"/>
    <lineage>
        <taxon>Eukaryota</taxon>
        <taxon>Metazoa</taxon>
        <taxon>Ecdysozoa</taxon>
        <taxon>Arthropoda</taxon>
        <taxon>Hexapoda</taxon>
        <taxon>Insecta</taxon>
        <taxon>Pterygota</taxon>
        <taxon>Neoptera</taxon>
        <taxon>Paraneoptera</taxon>
        <taxon>Hemiptera</taxon>
        <taxon>Auchenorrhyncha</taxon>
        <taxon>Cercopoidea</taxon>
        <taxon>Clastopteridae</taxon>
        <taxon>Clastoptera</taxon>
    </lineage>
</organism>
<reference evidence="2" key="1">
    <citation type="submission" date="2015-12" db="EMBL/GenBank/DDBJ databases">
        <title>De novo transcriptome assembly of four potential Pierce s Disease insect vectors from Arizona vineyards.</title>
        <authorList>
            <person name="Tassone E.E."/>
        </authorList>
    </citation>
    <scope>NUCLEOTIDE SEQUENCE</scope>
</reference>
<evidence type="ECO:0000313" key="1">
    <source>
        <dbReference type="EMBL" id="JAS21505.1"/>
    </source>
</evidence>
<sequence>MRFKFCGEGDCPDWILVEIHSLSRISSVKMKLLCQLVAEAAVEGEPINYEKVKKLTSDAKLDDDETKACVSALSFILLSAARHGTNDATLINELQQIGFPREHAQALCRIYSERLSSLTSHLQSISLRTSRLIKVEAQPHNKHYDLQIRHWNIEKNGEETVSFTATPLQMLMLINELKKTREKLTSVEHDL</sequence>
<dbReference type="EMBL" id="GEDC01008333">
    <property type="protein sequence ID" value="JAS28965.1"/>
    <property type="molecule type" value="Transcribed_RNA"/>
</dbReference>
<accession>A0A1B6DTJ0</accession>
<dbReference type="Pfam" id="PF21672">
    <property type="entry name" value="COMM_HN"/>
    <property type="match status" value="1"/>
</dbReference>
<name>A0A1B6DTJ0_9HEMI</name>
<proteinExistence type="predicted"/>
<dbReference type="PANTHER" id="PTHR16231:SF4">
    <property type="entry name" value="COMM DOMAIN-CONTAINING PROTEIN 4"/>
    <property type="match status" value="1"/>
</dbReference>